<accession>A0ABX2EGB2</accession>
<reference evidence="2 3" key="1">
    <citation type="submission" date="2020-05" db="EMBL/GenBank/DDBJ databases">
        <title>Aquincola sp. isolate from soil.</title>
        <authorList>
            <person name="Han J."/>
            <person name="Kim D.-U."/>
        </authorList>
    </citation>
    <scope>NUCLEOTIDE SEQUENCE [LARGE SCALE GENOMIC DNA]</scope>
    <source>
        <strain evidence="2 3">S2</strain>
    </source>
</reference>
<dbReference type="PROSITE" id="PS00018">
    <property type="entry name" value="EF_HAND_1"/>
    <property type="match status" value="2"/>
</dbReference>
<evidence type="ECO:0000256" key="1">
    <source>
        <dbReference type="SAM" id="SignalP"/>
    </source>
</evidence>
<comment type="caution">
    <text evidence="2">The sequence shown here is derived from an EMBL/GenBank/DDBJ whole genome shotgun (WGS) entry which is preliminary data.</text>
</comment>
<dbReference type="InterPro" id="IPR018247">
    <property type="entry name" value="EF_Hand_1_Ca_BS"/>
</dbReference>
<dbReference type="Proteomes" id="UP000737171">
    <property type="component" value="Unassembled WGS sequence"/>
</dbReference>
<organism evidence="2 3">
    <name type="scientific">Pseudaquabacterium terrae</name>
    <dbReference type="NCBI Taxonomy" id="2732868"/>
    <lineage>
        <taxon>Bacteria</taxon>
        <taxon>Pseudomonadati</taxon>
        <taxon>Pseudomonadota</taxon>
        <taxon>Betaproteobacteria</taxon>
        <taxon>Burkholderiales</taxon>
        <taxon>Sphaerotilaceae</taxon>
        <taxon>Pseudaquabacterium</taxon>
    </lineage>
</organism>
<sequence length="601" mass="63636">MTHRHAARFPTNFRWSVTAIALAIASTLAGAAGKTYTLDADFDLGVLSGVNHNAPNNNQLQISAVGTTFPVMWIANGGEDTLSKIDTNLNKEIGRYRTWFGPSGQPGFVSHVNNPFAGPAPSRTAVDLDGNAYVANRWFQGDRQAWVLKILAEGSIDRNGNGVVDTSTDTDNNGQISLAEMKPMADNAPANNRIDVAELQDERIAWAVSVGPNNGLGRSLCIGTDGHLWVGLYNAQQYWKISSVDGSVLAGPIAVNWTPYGCLVDGNNVLWSASLANVLGKITNTHLNAGHVVSSFIHGGQNYGIALGHDRVFLGLISGASYTEFNPATNAFIFPADMSFAATGISVDATGDIVSGPFGSGGVTKFRWSTDPALNGNVIWTRPSQIGGTETRGVIVDSNNDVWQVSRTGNVVMKYRGTDGLPLGVFPVGNHPYTYSDATGLSQRTQTNPTGTWTVVFDGGAAATPWGKINWTDAVPAGASVQVEARTADTQAALSGMTYQPVSKNVQFAASGRFIQIQTRLNANTNRDSPILFDLTVNSLVTVCDVDGDTDVDSADLNLIRAAIGQAPTANDPRDANADGKITINDVRACTLVCTRAGCGQ</sequence>
<evidence type="ECO:0000313" key="2">
    <source>
        <dbReference type="EMBL" id="NRF67658.1"/>
    </source>
</evidence>
<protein>
    <recommendedName>
        <fullName evidence="4">Dockerin domain-containing protein</fullName>
    </recommendedName>
</protein>
<dbReference type="SUPFAM" id="SSF63829">
    <property type="entry name" value="Calcium-dependent phosphotriesterase"/>
    <property type="match status" value="1"/>
</dbReference>
<keyword evidence="3" id="KW-1185">Reference proteome</keyword>
<dbReference type="InterPro" id="IPR036439">
    <property type="entry name" value="Dockerin_dom_sf"/>
</dbReference>
<feature type="signal peptide" evidence="1">
    <location>
        <begin position="1"/>
        <end position="31"/>
    </location>
</feature>
<evidence type="ECO:0000313" key="3">
    <source>
        <dbReference type="Proteomes" id="UP000737171"/>
    </source>
</evidence>
<evidence type="ECO:0008006" key="4">
    <source>
        <dbReference type="Google" id="ProtNLM"/>
    </source>
</evidence>
<dbReference type="Gene3D" id="1.10.1330.10">
    <property type="entry name" value="Dockerin domain"/>
    <property type="match status" value="1"/>
</dbReference>
<dbReference type="EMBL" id="JABRWJ010000003">
    <property type="protein sequence ID" value="NRF67658.1"/>
    <property type="molecule type" value="Genomic_DNA"/>
</dbReference>
<feature type="chain" id="PRO_5046522092" description="Dockerin domain-containing protein" evidence="1">
    <location>
        <begin position="32"/>
        <end position="601"/>
    </location>
</feature>
<proteinExistence type="predicted"/>
<gene>
    <name evidence="2" type="ORF">HLB44_11745</name>
</gene>
<keyword evidence="1" id="KW-0732">Signal</keyword>
<name>A0ABX2EGB2_9BURK</name>
<dbReference type="RefSeq" id="WP_173122756.1">
    <property type="nucleotide sequence ID" value="NZ_JABRWJ010000003.1"/>
</dbReference>